<gene>
    <name evidence="1" type="ORF">Pfra01_000475700</name>
</gene>
<organism evidence="1 2">
    <name type="scientific">Phytophthora fragariaefolia</name>
    <dbReference type="NCBI Taxonomy" id="1490495"/>
    <lineage>
        <taxon>Eukaryota</taxon>
        <taxon>Sar</taxon>
        <taxon>Stramenopiles</taxon>
        <taxon>Oomycota</taxon>
        <taxon>Peronosporomycetes</taxon>
        <taxon>Peronosporales</taxon>
        <taxon>Peronosporaceae</taxon>
        <taxon>Phytophthora</taxon>
    </lineage>
</organism>
<sequence length="358" mass="39557">MHLAQKAGEYAPILLPTVPVDKINGLDKSASPPTGRCAPVPQIQKQWFERQSSCALEVDAAAASILNPTRFESQQKAAEGTGELRNVPSLAAIWEEERLRRLQNGERGTPMISLSLERDVDGPKSLLISATPAQLASSLLSQSFFKKKMKDSIDAVMKEMENQHNEQEAKSSVPGPNESLSVGADVMSCGNSIAVESEFSYSQADHDGSSDGQTADQDIAEEDEAIVNVLLEMQQDIEPDPLDKELQGEEEHERYSVIDGVYRGDDGDNNADENIIKWASRNDEISDILASQRLVEENSERDAVESPKGNGWWNIAEREARPIASPLSQLGSPRVVYTPQRRLHKVWNLVFHSFFGLF</sequence>
<accession>A0A9W6U4Q4</accession>
<dbReference type="Proteomes" id="UP001165121">
    <property type="component" value="Unassembled WGS sequence"/>
</dbReference>
<evidence type="ECO:0000313" key="2">
    <source>
        <dbReference type="Proteomes" id="UP001165121"/>
    </source>
</evidence>
<dbReference type="OrthoDB" id="2414538at2759"/>
<protein>
    <submittedName>
        <fullName evidence="1">Unnamed protein product</fullName>
    </submittedName>
</protein>
<dbReference type="EMBL" id="BSXT01000374">
    <property type="protein sequence ID" value="GMF25924.1"/>
    <property type="molecule type" value="Genomic_DNA"/>
</dbReference>
<keyword evidence="2" id="KW-1185">Reference proteome</keyword>
<comment type="caution">
    <text evidence="1">The sequence shown here is derived from an EMBL/GenBank/DDBJ whole genome shotgun (WGS) entry which is preliminary data.</text>
</comment>
<evidence type="ECO:0000313" key="1">
    <source>
        <dbReference type="EMBL" id="GMF25924.1"/>
    </source>
</evidence>
<proteinExistence type="predicted"/>
<reference evidence="1" key="1">
    <citation type="submission" date="2023-04" db="EMBL/GenBank/DDBJ databases">
        <title>Phytophthora fragariaefolia NBRC 109709.</title>
        <authorList>
            <person name="Ichikawa N."/>
            <person name="Sato H."/>
            <person name="Tonouchi N."/>
        </authorList>
    </citation>
    <scope>NUCLEOTIDE SEQUENCE</scope>
    <source>
        <strain evidence="1">NBRC 109709</strain>
    </source>
</reference>
<name>A0A9W6U4Q4_9STRA</name>
<dbReference type="AlphaFoldDB" id="A0A9W6U4Q4"/>